<dbReference type="SUPFAM" id="SSF53697">
    <property type="entry name" value="SIS domain"/>
    <property type="match status" value="1"/>
</dbReference>
<organism evidence="6">
    <name type="scientific">Jonesiaceae bacterium BS-20</name>
    <dbReference type="NCBI Taxonomy" id="3120821"/>
    <lineage>
        <taxon>Bacteria</taxon>
        <taxon>Bacillati</taxon>
        <taxon>Actinomycetota</taxon>
        <taxon>Actinomycetes</taxon>
        <taxon>Micrococcales</taxon>
        <taxon>Jonesiaceae</taxon>
    </lineage>
</organism>
<evidence type="ECO:0000256" key="1">
    <source>
        <dbReference type="ARBA" id="ARBA00001031"/>
    </source>
</evidence>
<dbReference type="GO" id="GO:0097367">
    <property type="term" value="F:carbohydrate derivative binding"/>
    <property type="evidence" value="ECO:0007669"/>
    <property type="project" value="InterPro"/>
</dbReference>
<reference evidence="6" key="1">
    <citation type="submission" date="2024-02" db="EMBL/GenBank/DDBJ databases">
        <title>Tomenella chthoni gen. nov. sp. nov., a member of the family Jonesiaceae isolated from bat guano.</title>
        <authorList>
            <person name="Miller S.L."/>
            <person name="King J."/>
            <person name="Sankaranarayanan K."/>
            <person name="Lawson P.A."/>
        </authorList>
    </citation>
    <scope>NUCLEOTIDE SEQUENCE</scope>
    <source>
        <strain evidence="6">BS-20</strain>
    </source>
</reference>
<dbReference type="AlphaFoldDB" id="A0AAU7DT69"/>
<comment type="catalytic activity">
    <reaction evidence="1">
        <text>D-fructose 6-phosphate + L-glutamine = D-glucosamine 6-phosphate + L-glutamate</text>
        <dbReference type="Rhea" id="RHEA:13237"/>
        <dbReference type="ChEBI" id="CHEBI:29985"/>
        <dbReference type="ChEBI" id="CHEBI:58359"/>
        <dbReference type="ChEBI" id="CHEBI:58725"/>
        <dbReference type="ChEBI" id="CHEBI:61527"/>
        <dbReference type="EC" id="2.6.1.16"/>
    </reaction>
</comment>
<dbReference type="GO" id="GO:0004360">
    <property type="term" value="F:glutamine-fructose-6-phosphate transaminase (isomerizing) activity"/>
    <property type="evidence" value="ECO:0007669"/>
    <property type="project" value="UniProtKB-EC"/>
</dbReference>
<dbReference type="EMBL" id="CP146203">
    <property type="protein sequence ID" value="XBH21367.1"/>
    <property type="molecule type" value="Genomic_DNA"/>
</dbReference>
<dbReference type="PANTHER" id="PTHR10937:SF0">
    <property type="entry name" value="GLUTAMINE--FRUCTOSE-6-PHOSPHATE TRANSAMINASE (ISOMERIZING)"/>
    <property type="match status" value="1"/>
</dbReference>
<evidence type="ECO:0000256" key="3">
    <source>
        <dbReference type="ARBA" id="ARBA00016090"/>
    </source>
</evidence>
<evidence type="ECO:0000256" key="4">
    <source>
        <dbReference type="SAM" id="MobiDB-lite"/>
    </source>
</evidence>
<protein>
    <recommendedName>
        <fullName evidence="3">Glutamine--fructose-6-phosphate aminotransferase [isomerizing]</fullName>
        <ecNumber evidence="2">2.6.1.16</ecNumber>
    </recommendedName>
</protein>
<dbReference type="Gene3D" id="3.40.50.10490">
    <property type="entry name" value="Glucose-6-phosphate isomerase like protein, domain 1"/>
    <property type="match status" value="2"/>
</dbReference>
<proteinExistence type="predicted"/>
<dbReference type="InterPro" id="IPR001347">
    <property type="entry name" value="SIS_dom"/>
</dbReference>
<feature type="domain" description="SIS" evidence="5">
    <location>
        <begin position="33"/>
        <end position="178"/>
    </location>
</feature>
<accession>A0AAU7DT69</accession>
<evidence type="ECO:0000256" key="2">
    <source>
        <dbReference type="ARBA" id="ARBA00012916"/>
    </source>
</evidence>
<feature type="region of interest" description="Disordered" evidence="4">
    <location>
        <begin position="344"/>
        <end position="370"/>
    </location>
</feature>
<dbReference type="GO" id="GO:0006487">
    <property type="term" value="P:protein N-linked glycosylation"/>
    <property type="evidence" value="ECO:0007669"/>
    <property type="project" value="TreeGrafter"/>
</dbReference>
<dbReference type="EC" id="2.6.1.16" evidence="2"/>
<dbReference type="Pfam" id="PF01380">
    <property type="entry name" value="SIS"/>
    <property type="match status" value="1"/>
</dbReference>
<name>A0AAU7DT69_9MICO</name>
<dbReference type="GO" id="GO:0006002">
    <property type="term" value="P:fructose 6-phosphate metabolic process"/>
    <property type="evidence" value="ECO:0007669"/>
    <property type="project" value="TreeGrafter"/>
</dbReference>
<feature type="compositionally biased region" description="Polar residues" evidence="4">
    <location>
        <begin position="356"/>
        <end position="370"/>
    </location>
</feature>
<evidence type="ECO:0000259" key="5">
    <source>
        <dbReference type="PROSITE" id="PS51464"/>
    </source>
</evidence>
<evidence type="ECO:0000313" key="6">
    <source>
        <dbReference type="EMBL" id="XBH21367.1"/>
    </source>
</evidence>
<sequence length="370" mass="39500">MNTPNALHNQVTSLPELIRTETWRVEDEMRKLVPTPVQHAVRHILLTGCGDSAIAGQAAEQTFRRFVGVPTQAGDAMTISRYVLDLYDSQYPHTPMLLATSNSGSVSRVVEAAQKANKVGGYVVGLTGNAQSPLGQASKVTVNVAAPEFESAPGMRSYIMAVLTLNLFAIRFAEVRGKITMDQAQEMRGEIANLGDVVEKLIATADGPLKELAQSFKDVQGVEFLGSGPSRATAAFASAKILEAVGKQSSNIDIEEFVHLNYFEREARNIATVVIAPTNSASVSRANEIAPLLNNLGRPWVSFGSVAGAPATIEVPEVREEFTPIVYAALGGLLAAHLMDATGEEPGRGATGQWADCQNGQTTQHSEIIS</sequence>
<dbReference type="PANTHER" id="PTHR10937">
    <property type="entry name" value="GLUCOSAMINE--FRUCTOSE-6-PHOSPHATE AMINOTRANSFERASE, ISOMERIZING"/>
    <property type="match status" value="1"/>
</dbReference>
<dbReference type="PROSITE" id="PS51464">
    <property type="entry name" value="SIS"/>
    <property type="match status" value="1"/>
</dbReference>
<dbReference type="InterPro" id="IPR046348">
    <property type="entry name" value="SIS_dom_sf"/>
</dbReference>
<dbReference type="GO" id="GO:0006047">
    <property type="term" value="P:UDP-N-acetylglucosamine metabolic process"/>
    <property type="evidence" value="ECO:0007669"/>
    <property type="project" value="TreeGrafter"/>
</dbReference>
<gene>
    <name evidence="6" type="ORF">V5R04_14315</name>
</gene>